<evidence type="ECO:0008006" key="3">
    <source>
        <dbReference type="Google" id="ProtNLM"/>
    </source>
</evidence>
<dbReference type="Proteomes" id="UP000823660">
    <property type="component" value="Unassembled WGS sequence"/>
</dbReference>
<accession>A0A9D9NBZ8</accession>
<comment type="caution">
    <text evidence="1">The sequence shown here is derived from an EMBL/GenBank/DDBJ whole genome shotgun (WGS) entry which is preliminary data.</text>
</comment>
<dbReference type="PROSITE" id="PS51257">
    <property type="entry name" value="PROKAR_LIPOPROTEIN"/>
    <property type="match status" value="1"/>
</dbReference>
<sequence>MKKYLLYVILLFSVISCKVEEGNGFVVSDKTLVNYGSTVLDTYILPCAESLVRMIDVDEYLSLSPEEQEKSWLHGRIFPGEEESTFIYSSGTDGYLDFYNGMTEIHTRGKSIRETGAEWSAEGFTDIGGLNYYSGAVMFATFRCNGEDSWSVTADIYELCVEMQLEFTGMTKSGNGYSGMFEVSGKETGGDGYVSEFSSQDGPCTYIYEYPEDEYLSGTGRAVGTFVINILKDGQEKDWCMITCWEKDGNHGVVYDVSREPFLLEE</sequence>
<reference evidence="1" key="2">
    <citation type="journal article" date="2021" name="PeerJ">
        <title>Extensive microbial diversity within the chicken gut microbiome revealed by metagenomics and culture.</title>
        <authorList>
            <person name="Gilroy R."/>
            <person name="Ravi A."/>
            <person name="Getino M."/>
            <person name="Pursley I."/>
            <person name="Horton D.L."/>
            <person name="Alikhan N.F."/>
            <person name="Baker D."/>
            <person name="Gharbi K."/>
            <person name="Hall N."/>
            <person name="Watson M."/>
            <person name="Adriaenssens E.M."/>
            <person name="Foster-Nyarko E."/>
            <person name="Jarju S."/>
            <person name="Secka A."/>
            <person name="Antonio M."/>
            <person name="Oren A."/>
            <person name="Chaudhuri R.R."/>
            <person name="La Ragione R."/>
            <person name="Hildebrand F."/>
            <person name="Pallen M.J."/>
        </authorList>
    </citation>
    <scope>NUCLEOTIDE SEQUENCE</scope>
    <source>
        <strain evidence="1">B1-15692</strain>
    </source>
</reference>
<evidence type="ECO:0000313" key="2">
    <source>
        <dbReference type="Proteomes" id="UP000823660"/>
    </source>
</evidence>
<gene>
    <name evidence="1" type="ORF">IAB99_08630</name>
</gene>
<name>A0A9D9NBZ8_9BACT</name>
<dbReference type="EMBL" id="JADIMH010000056">
    <property type="protein sequence ID" value="MBO8467808.1"/>
    <property type="molecule type" value="Genomic_DNA"/>
</dbReference>
<dbReference type="AlphaFoldDB" id="A0A9D9NBZ8"/>
<protein>
    <recommendedName>
        <fullName evidence="3">Lipoprotein</fullName>
    </recommendedName>
</protein>
<organism evidence="1 2">
    <name type="scientific">Candidatus Cryptobacteroides faecipullorum</name>
    <dbReference type="NCBI Taxonomy" id="2840764"/>
    <lineage>
        <taxon>Bacteria</taxon>
        <taxon>Pseudomonadati</taxon>
        <taxon>Bacteroidota</taxon>
        <taxon>Bacteroidia</taxon>
        <taxon>Bacteroidales</taxon>
        <taxon>Candidatus Cryptobacteroides</taxon>
    </lineage>
</organism>
<proteinExistence type="predicted"/>
<reference evidence="1" key="1">
    <citation type="submission" date="2020-10" db="EMBL/GenBank/DDBJ databases">
        <authorList>
            <person name="Gilroy R."/>
        </authorList>
    </citation>
    <scope>NUCLEOTIDE SEQUENCE</scope>
    <source>
        <strain evidence="1">B1-15692</strain>
    </source>
</reference>
<evidence type="ECO:0000313" key="1">
    <source>
        <dbReference type="EMBL" id="MBO8467808.1"/>
    </source>
</evidence>